<dbReference type="AlphaFoldDB" id="A0AAD4VG41"/>
<proteinExistence type="predicted"/>
<keyword evidence="2" id="KW-0812">Transmembrane</keyword>
<keyword evidence="2" id="KW-0472">Membrane</keyword>
<dbReference type="Gene3D" id="3.30.420.10">
    <property type="entry name" value="Ribonuclease H-like superfamily/Ribonuclease H"/>
    <property type="match status" value="1"/>
</dbReference>
<dbReference type="GO" id="GO:0004523">
    <property type="term" value="F:RNA-DNA hybrid ribonuclease activity"/>
    <property type="evidence" value="ECO:0007669"/>
    <property type="project" value="InterPro"/>
</dbReference>
<protein>
    <recommendedName>
        <fullName evidence="3">RNase H type-1 domain-containing protein</fullName>
    </recommendedName>
</protein>
<feature type="compositionally biased region" description="Low complexity" evidence="1">
    <location>
        <begin position="118"/>
        <end position="136"/>
    </location>
</feature>
<dbReference type="GO" id="GO:0003676">
    <property type="term" value="F:nucleic acid binding"/>
    <property type="evidence" value="ECO:0007669"/>
    <property type="project" value="InterPro"/>
</dbReference>
<evidence type="ECO:0000313" key="4">
    <source>
        <dbReference type="EMBL" id="KAI5323848.1"/>
    </source>
</evidence>
<feature type="region of interest" description="Disordered" evidence="1">
    <location>
        <begin position="116"/>
        <end position="138"/>
    </location>
</feature>
<evidence type="ECO:0000313" key="5">
    <source>
        <dbReference type="Proteomes" id="UP001054821"/>
    </source>
</evidence>
<accession>A0AAD4VG41</accession>
<dbReference type="Pfam" id="PF13456">
    <property type="entry name" value="RVT_3"/>
    <property type="match status" value="1"/>
</dbReference>
<evidence type="ECO:0000259" key="3">
    <source>
        <dbReference type="Pfam" id="PF13456"/>
    </source>
</evidence>
<evidence type="ECO:0000256" key="1">
    <source>
        <dbReference type="SAM" id="MobiDB-lite"/>
    </source>
</evidence>
<organism evidence="4 5">
    <name type="scientific">Prunus dulcis</name>
    <name type="common">Almond</name>
    <name type="synonym">Amygdalus dulcis</name>
    <dbReference type="NCBI Taxonomy" id="3755"/>
    <lineage>
        <taxon>Eukaryota</taxon>
        <taxon>Viridiplantae</taxon>
        <taxon>Streptophyta</taxon>
        <taxon>Embryophyta</taxon>
        <taxon>Tracheophyta</taxon>
        <taxon>Spermatophyta</taxon>
        <taxon>Magnoliopsida</taxon>
        <taxon>eudicotyledons</taxon>
        <taxon>Gunneridae</taxon>
        <taxon>Pentapetalae</taxon>
        <taxon>rosids</taxon>
        <taxon>fabids</taxon>
        <taxon>Rosales</taxon>
        <taxon>Rosaceae</taxon>
        <taxon>Amygdaloideae</taxon>
        <taxon>Amygdaleae</taxon>
        <taxon>Prunus</taxon>
    </lineage>
</organism>
<dbReference type="EMBL" id="JAJFAZ020000006">
    <property type="protein sequence ID" value="KAI5323848.1"/>
    <property type="molecule type" value="Genomic_DNA"/>
</dbReference>
<dbReference type="InterPro" id="IPR012337">
    <property type="entry name" value="RNaseH-like_sf"/>
</dbReference>
<name>A0AAD4VG41_PRUDU</name>
<dbReference type="PANTHER" id="PTHR48475">
    <property type="entry name" value="RIBONUCLEASE H"/>
    <property type="match status" value="1"/>
</dbReference>
<dbReference type="SUPFAM" id="SSF53098">
    <property type="entry name" value="Ribonuclease H-like"/>
    <property type="match status" value="1"/>
</dbReference>
<dbReference type="Proteomes" id="UP001054821">
    <property type="component" value="Chromosome 6"/>
</dbReference>
<dbReference type="PANTHER" id="PTHR48475:SF2">
    <property type="entry name" value="RIBONUCLEASE H"/>
    <property type="match status" value="1"/>
</dbReference>
<feature type="transmembrane region" description="Helical" evidence="2">
    <location>
        <begin position="15"/>
        <end position="32"/>
    </location>
</feature>
<gene>
    <name evidence="4" type="ORF">L3X38_032921</name>
</gene>
<feature type="domain" description="RNase H type-1" evidence="3">
    <location>
        <begin position="140"/>
        <end position="195"/>
    </location>
</feature>
<keyword evidence="2" id="KW-1133">Transmembrane helix</keyword>
<dbReference type="InterPro" id="IPR002156">
    <property type="entry name" value="RNaseH_domain"/>
</dbReference>
<reference evidence="4 5" key="1">
    <citation type="journal article" date="2022" name="G3 (Bethesda)">
        <title>Whole-genome sequence and methylome profiling of the almond [Prunus dulcis (Mill.) D.A. Webb] cultivar 'Nonpareil'.</title>
        <authorList>
            <person name="D'Amico-Willman K.M."/>
            <person name="Ouma W.Z."/>
            <person name="Meulia T."/>
            <person name="Sideli G.M."/>
            <person name="Gradziel T.M."/>
            <person name="Fresnedo-Ramirez J."/>
        </authorList>
    </citation>
    <scope>NUCLEOTIDE SEQUENCE [LARGE SCALE GENOMIC DNA]</scope>
    <source>
        <strain evidence="4">Clone GOH B32 T37-40</strain>
    </source>
</reference>
<dbReference type="InterPro" id="IPR036397">
    <property type="entry name" value="RNaseH_sf"/>
</dbReference>
<sequence>MSKAPLLSTPEPGDILMIYLSVSAMAVSSVLIRPHQGAYHSCPNQPIAKAGVAEARDICQLRPLLRSYWNLLLPRPWFTLPISTTSTSASLYGHCMSMVPPTPRVMGQALSLSPQIKSSYTPSSSNSTPPTMSPSTKHSGLWLAKEMGAKQIQIFNDSQLVVHQVNQDFSTKDTTMTAYLQQTHQWLTTFDTYRIS</sequence>
<evidence type="ECO:0000256" key="2">
    <source>
        <dbReference type="SAM" id="Phobius"/>
    </source>
</evidence>
<keyword evidence="5" id="KW-1185">Reference proteome</keyword>
<comment type="caution">
    <text evidence="4">The sequence shown here is derived from an EMBL/GenBank/DDBJ whole genome shotgun (WGS) entry which is preliminary data.</text>
</comment>